<evidence type="ECO:0000313" key="4">
    <source>
        <dbReference type="Proteomes" id="UP000661507"/>
    </source>
</evidence>
<accession>A0A917KY21</accession>
<proteinExistence type="predicted"/>
<gene>
    <name evidence="3" type="ORF">GCM10011320_43750</name>
</gene>
<keyword evidence="4" id="KW-1185">Reference proteome</keyword>
<feature type="region of interest" description="Disordered" evidence="1">
    <location>
        <begin position="32"/>
        <end position="51"/>
    </location>
</feature>
<protein>
    <recommendedName>
        <fullName evidence="5">YXWGXW repeat-containing protein</fullName>
    </recommendedName>
</protein>
<feature type="chain" id="PRO_5037357263" description="YXWGXW repeat-containing protein" evidence="2">
    <location>
        <begin position="30"/>
        <end position="105"/>
    </location>
</feature>
<evidence type="ECO:0000256" key="2">
    <source>
        <dbReference type="SAM" id="SignalP"/>
    </source>
</evidence>
<reference evidence="3" key="1">
    <citation type="journal article" date="2014" name="Int. J. Syst. Evol. Microbiol.">
        <title>Complete genome sequence of Corynebacterium casei LMG S-19264T (=DSM 44701T), isolated from a smear-ripened cheese.</title>
        <authorList>
            <consortium name="US DOE Joint Genome Institute (JGI-PGF)"/>
            <person name="Walter F."/>
            <person name="Albersmeier A."/>
            <person name="Kalinowski J."/>
            <person name="Ruckert C."/>
        </authorList>
    </citation>
    <scope>NUCLEOTIDE SEQUENCE</scope>
    <source>
        <strain evidence="3">CGMCC 1.3617</strain>
    </source>
</reference>
<evidence type="ECO:0000256" key="1">
    <source>
        <dbReference type="SAM" id="MobiDB-lite"/>
    </source>
</evidence>
<keyword evidence="2" id="KW-0732">Signal</keyword>
<dbReference type="EMBL" id="BMKW01000011">
    <property type="protein sequence ID" value="GGJ31603.1"/>
    <property type="molecule type" value="Genomic_DNA"/>
</dbReference>
<dbReference type="Pfam" id="PF12779">
    <property type="entry name" value="WXXGXW"/>
    <property type="match status" value="2"/>
</dbReference>
<dbReference type="PROSITE" id="PS51318">
    <property type="entry name" value="TAT"/>
    <property type="match status" value="1"/>
</dbReference>
<dbReference type="Proteomes" id="UP000661507">
    <property type="component" value="Unassembled WGS sequence"/>
</dbReference>
<dbReference type="RefSeq" id="WP_188970742.1">
    <property type="nucleotide sequence ID" value="NZ_BMKW01000011.1"/>
</dbReference>
<dbReference type="AlphaFoldDB" id="A0A917KY21"/>
<organism evidence="3 4">
    <name type="scientific">Neoroseomonas lacus</name>
    <dbReference type="NCBI Taxonomy" id="287609"/>
    <lineage>
        <taxon>Bacteria</taxon>
        <taxon>Pseudomonadati</taxon>
        <taxon>Pseudomonadota</taxon>
        <taxon>Alphaproteobacteria</taxon>
        <taxon>Acetobacterales</taxon>
        <taxon>Acetobacteraceae</taxon>
        <taxon>Neoroseomonas</taxon>
    </lineage>
</organism>
<dbReference type="InterPro" id="IPR024447">
    <property type="entry name" value="YXWGXW_rpt"/>
</dbReference>
<name>A0A917KY21_9PROT</name>
<evidence type="ECO:0000313" key="3">
    <source>
        <dbReference type="EMBL" id="GGJ31603.1"/>
    </source>
</evidence>
<evidence type="ECO:0008006" key="5">
    <source>
        <dbReference type="Google" id="ProtNLM"/>
    </source>
</evidence>
<feature type="compositionally biased region" description="Pro residues" evidence="1">
    <location>
        <begin position="37"/>
        <end position="51"/>
    </location>
</feature>
<feature type="signal peptide" evidence="2">
    <location>
        <begin position="1"/>
        <end position="29"/>
    </location>
</feature>
<comment type="caution">
    <text evidence="3">The sequence shown here is derived from an EMBL/GenBank/DDBJ whole genome shotgun (WGS) entry which is preliminary data.</text>
</comment>
<sequence length="105" mass="12153">MTTRRGLFAALPALAAVAAGLALPTTAEAQSITLQFGPPPPPPYARPAPPPRRGRVWVEGHYRWNGRRYVWEEGHWVRGRRGREYAQPRWDQDGDRWRYHPGRWN</sequence>
<dbReference type="InterPro" id="IPR006311">
    <property type="entry name" value="TAT_signal"/>
</dbReference>
<reference evidence="3" key="2">
    <citation type="submission" date="2020-09" db="EMBL/GenBank/DDBJ databases">
        <authorList>
            <person name="Sun Q."/>
            <person name="Zhou Y."/>
        </authorList>
    </citation>
    <scope>NUCLEOTIDE SEQUENCE</scope>
    <source>
        <strain evidence="3">CGMCC 1.3617</strain>
    </source>
</reference>